<evidence type="ECO:0000313" key="2">
    <source>
        <dbReference type="Proteomes" id="UP000248646"/>
    </source>
</evidence>
<sequence length="58" mass="6772">MKKDTDDNKIIAFRIPLTEEEEEQTLDLANKIQVITDLANEGIISQRSRVRIIKKLIY</sequence>
<dbReference type="Proteomes" id="UP000248646">
    <property type="component" value="Unassembled WGS sequence"/>
</dbReference>
<reference evidence="1 2" key="1">
    <citation type="submission" date="2018-06" db="EMBL/GenBank/DDBJ databases">
        <title>Genomic Encyclopedia of Type Strains, Phase IV (KMG-IV): sequencing the most valuable type-strain genomes for metagenomic binning, comparative biology and taxonomic classification.</title>
        <authorList>
            <person name="Goeker M."/>
        </authorList>
    </citation>
    <scope>NUCLEOTIDE SEQUENCE [LARGE SCALE GENOMIC DNA]</scope>
    <source>
        <strain evidence="1 2">DSM 5</strain>
    </source>
</reference>
<comment type="caution">
    <text evidence="1">The sequence shown here is derived from an EMBL/GenBank/DDBJ whole genome shotgun (WGS) entry which is preliminary data.</text>
</comment>
<organism evidence="1 2">
    <name type="scientific">Psychrobacillus insolitus</name>
    <dbReference type="NCBI Taxonomy" id="1461"/>
    <lineage>
        <taxon>Bacteria</taxon>
        <taxon>Bacillati</taxon>
        <taxon>Bacillota</taxon>
        <taxon>Bacilli</taxon>
        <taxon>Bacillales</taxon>
        <taxon>Bacillaceae</taxon>
        <taxon>Psychrobacillus</taxon>
    </lineage>
</organism>
<name>A0A2W7N780_9BACI</name>
<dbReference type="RefSeq" id="WP_170122312.1">
    <property type="nucleotide sequence ID" value="NZ_QKZI01000001.1"/>
</dbReference>
<proteinExistence type="predicted"/>
<gene>
    <name evidence="1" type="ORF">C7437_1011015</name>
</gene>
<dbReference type="AlphaFoldDB" id="A0A2W7N780"/>
<dbReference type="EMBL" id="QKZI01000001">
    <property type="protein sequence ID" value="PZX07893.1"/>
    <property type="molecule type" value="Genomic_DNA"/>
</dbReference>
<accession>A0A2W7N780</accession>
<protein>
    <submittedName>
        <fullName evidence="1">Uncharacterized protein</fullName>
    </submittedName>
</protein>
<evidence type="ECO:0000313" key="1">
    <source>
        <dbReference type="EMBL" id="PZX07893.1"/>
    </source>
</evidence>
<keyword evidence="2" id="KW-1185">Reference proteome</keyword>